<gene>
    <name evidence="1" type="ORF">NDU88_000873</name>
</gene>
<protein>
    <submittedName>
        <fullName evidence="1">Uncharacterized protein</fullName>
    </submittedName>
</protein>
<sequence>AVSRKGTFRRRDSGERLVDFVWRLYIVINSVPKQGSSKDHRVTVLLSNNGKHFLKFFSTARSRAVLA</sequence>
<name>A0AAV7LVZ6_PLEWA</name>
<evidence type="ECO:0000313" key="2">
    <source>
        <dbReference type="Proteomes" id="UP001066276"/>
    </source>
</evidence>
<dbReference type="AlphaFoldDB" id="A0AAV7LVZ6"/>
<feature type="non-terminal residue" evidence="1">
    <location>
        <position position="1"/>
    </location>
</feature>
<dbReference type="Proteomes" id="UP001066276">
    <property type="component" value="Chromosome 10"/>
</dbReference>
<reference evidence="1" key="1">
    <citation type="journal article" date="2022" name="bioRxiv">
        <title>Sequencing and chromosome-scale assembly of the giantPleurodeles waltlgenome.</title>
        <authorList>
            <person name="Brown T."/>
            <person name="Elewa A."/>
            <person name="Iarovenko S."/>
            <person name="Subramanian E."/>
            <person name="Araus A.J."/>
            <person name="Petzold A."/>
            <person name="Susuki M."/>
            <person name="Suzuki K.-i.T."/>
            <person name="Hayashi T."/>
            <person name="Toyoda A."/>
            <person name="Oliveira C."/>
            <person name="Osipova E."/>
            <person name="Leigh N.D."/>
            <person name="Simon A."/>
            <person name="Yun M.H."/>
        </authorList>
    </citation>
    <scope>NUCLEOTIDE SEQUENCE</scope>
    <source>
        <strain evidence="1">20211129_DDA</strain>
        <tissue evidence="1">Liver</tissue>
    </source>
</reference>
<comment type="caution">
    <text evidence="1">The sequence shown here is derived from an EMBL/GenBank/DDBJ whole genome shotgun (WGS) entry which is preliminary data.</text>
</comment>
<accession>A0AAV7LVZ6</accession>
<organism evidence="1 2">
    <name type="scientific">Pleurodeles waltl</name>
    <name type="common">Iberian ribbed newt</name>
    <dbReference type="NCBI Taxonomy" id="8319"/>
    <lineage>
        <taxon>Eukaryota</taxon>
        <taxon>Metazoa</taxon>
        <taxon>Chordata</taxon>
        <taxon>Craniata</taxon>
        <taxon>Vertebrata</taxon>
        <taxon>Euteleostomi</taxon>
        <taxon>Amphibia</taxon>
        <taxon>Batrachia</taxon>
        <taxon>Caudata</taxon>
        <taxon>Salamandroidea</taxon>
        <taxon>Salamandridae</taxon>
        <taxon>Pleurodelinae</taxon>
        <taxon>Pleurodeles</taxon>
    </lineage>
</organism>
<evidence type="ECO:0000313" key="1">
    <source>
        <dbReference type="EMBL" id="KAJ1095715.1"/>
    </source>
</evidence>
<keyword evidence="2" id="KW-1185">Reference proteome</keyword>
<dbReference type="EMBL" id="JANPWB010000014">
    <property type="protein sequence ID" value="KAJ1095715.1"/>
    <property type="molecule type" value="Genomic_DNA"/>
</dbReference>
<proteinExistence type="predicted"/>